<sequence length="71" mass="8050">MRMPVQQTLHTCITPYLLTLKTEDSAYAQVNREGHARTALFLHSVAFKSATQPGFDWAFYCLQLFLSSPLS</sequence>
<reference evidence="1" key="1">
    <citation type="submission" date="2016-10" db="EMBL/GenBank/DDBJ databases">
        <authorList>
            <person name="Varghese N."/>
            <person name="Submissions S."/>
        </authorList>
    </citation>
    <scope>NUCLEOTIDE SEQUENCE [LARGE SCALE GENOMIC DNA]</scope>
    <source>
        <strain evidence="1">LMG 25555</strain>
    </source>
</reference>
<dbReference type="Proteomes" id="UP000183613">
    <property type="component" value="Unassembled WGS sequence"/>
</dbReference>
<name>A0A0J6GA47_PSEDM</name>
<protein>
    <submittedName>
        <fullName evidence="1">Uncharacterized protein</fullName>
    </submittedName>
</protein>
<organism evidence="1 2">
    <name type="scientific">Pseudomonas deceptionensis</name>
    <dbReference type="NCBI Taxonomy" id="882211"/>
    <lineage>
        <taxon>Bacteria</taxon>
        <taxon>Pseudomonadati</taxon>
        <taxon>Pseudomonadota</taxon>
        <taxon>Gammaproteobacteria</taxon>
        <taxon>Pseudomonadales</taxon>
        <taxon>Pseudomonadaceae</taxon>
        <taxon>Pseudomonas</taxon>
    </lineage>
</organism>
<accession>A0A0J6GA47</accession>
<proteinExistence type="predicted"/>
<evidence type="ECO:0000313" key="2">
    <source>
        <dbReference type="Proteomes" id="UP000183613"/>
    </source>
</evidence>
<evidence type="ECO:0000313" key="1">
    <source>
        <dbReference type="EMBL" id="SEE97815.1"/>
    </source>
</evidence>
<keyword evidence="2" id="KW-1185">Reference proteome</keyword>
<dbReference type="PATRIC" id="fig|882211.3.peg.4218"/>
<gene>
    <name evidence="1" type="ORF">SAMN04489800_3282</name>
</gene>
<dbReference type="AlphaFoldDB" id="A0A0J6GA47"/>
<comment type="caution">
    <text evidence="1">The sequence shown here is derived from an EMBL/GenBank/DDBJ whole genome shotgun (WGS) entry which is preliminary data.</text>
</comment>
<dbReference type="EMBL" id="FNUD01000002">
    <property type="protein sequence ID" value="SEE97815.1"/>
    <property type="molecule type" value="Genomic_DNA"/>
</dbReference>